<dbReference type="SMART" id="SM00422">
    <property type="entry name" value="HTH_MERR"/>
    <property type="match status" value="1"/>
</dbReference>
<name>A0A161LJZ6_9ACTN</name>
<reference evidence="3 4" key="1">
    <citation type="journal article" date="2016" name="Genome Announc.">
        <title>Draft Genome Sequence of Planomonospora sphaerica JCM9374, a Rare Actinomycete.</title>
        <authorList>
            <person name="Dohra H."/>
            <person name="Suzuki T."/>
            <person name="Inoue Y."/>
            <person name="Kodani S."/>
        </authorList>
    </citation>
    <scope>NUCLEOTIDE SEQUENCE [LARGE SCALE GENOMIC DNA]</scope>
    <source>
        <strain evidence="3 4">JCM 9374</strain>
    </source>
</reference>
<dbReference type="GO" id="GO:0003677">
    <property type="term" value="F:DNA binding"/>
    <property type="evidence" value="ECO:0007669"/>
    <property type="project" value="UniProtKB-KW"/>
</dbReference>
<evidence type="ECO:0000256" key="1">
    <source>
        <dbReference type="ARBA" id="ARBA00023125"/>
    </source>
</evidence>
<reference evidence="4" key="2">
    <citation type="submission" date="2016-04" db="EMBL/GenBank/DDBJ databases">
        <title>Planomonospora sphaerica JCM9374 whole genome shotgun sequence.</title>
        <authorList>
            <person name="Suzuki T."/>
            <person name="Dohra H."/>
            <person name="Kodani S."/>
        </authorList>
    </citation>
    <scope>NUCLEOTIDE SEQUENCE [LARGE SCALE GENOMIC DNA]</scope>
    <source>
        <strain evidence="4">JCM 9374</strain>
    </source>
</reference>
<dbReference type="RefSeq" id="WP_068896978.1">
    <property type="nucleotide sequence ID" value="NZ_BDCX01000005.1"/>
</dbReference>
<accession>A0A161LJZ6</accession>
<dbReference type="InterPro" id="IPR009061">
    <property type="entry name" value="DNA-bd_dom_put_sf"/>
</dbReference>
<sequence>MRIGELAALAGVSTRTVRHYHRLGLLPEPERRANGYRVYGLSADAPEELVRELSARLQAVRHDRAPAGDAG</sequence>
<evidence type="ECO:0000259" key="2">
    <source>
        <dbReference type="PROSITE" id="PS50937"/>
    </source>
</evidence>
<dbReference type="PANTHER" id="PTHR30204:SF93">
    <property type="entry name" value="HTH MERR-TYPE DOMAIN-CONTAINING PROTEIN"/>
    <property type="match status" value="1"/>
</dbReference>
<dbReference type="GO" id="GO:0003700">
    <property type="term" value="F:DNA-binding transcription factor activity"/>
    <property type="evidence" value="ECO:0007669"/>
    <property type="project" value="InterPro"/>
</dbReference>
<dbReference type="Gene3D" id="1.10.1660.10">
    <property type="match status" value="1"/>
</dbReference>
<feature type="domain" description="HTH merR-type" evidence="2">
    <location>
        <begin position="1"/>
        <end position="40"/>
    </location>
</feature>
<dbReference type="EMBL" id="BDCX01000005">
    <property type="protein sequence ID" value="GAT66905.1"/>
    <property type="molecule type" value="Genomic_DNA"/>
</dbReference>
<dbReference type="Proteomes" id="UP000077701">
    <property type="component" value="Unassembled WGS sequence"/>
</dbReference>
<comment type="caution">
    <text evidence="3">The sequence shown here is derived from an EMBL/GenBank/DDBJ whole genome shotgun (WGS) entry which is preliminary data.</text>
</comment>
<dbReference type="PROSITE" id="PS50937">
    <property type="entry name" value="HTH_MERR_2"/>
    <property type="match status" value="1"/>
</dbReference>
<dbReference type="AlphaFoldDB" id="A0A161LJZ6"/>
<dbReference type="STRING" id="161355.PS9374_02557"/>
<protein>
    <submittedName>
        <fullName evidence="3">MerR family transcriptional regulator</fullName>
    </submittedName>
</protein>
<keyword evidence="4" id="KW-1185">Reference proteome</keyword>
<gene>
    <name evidence="3" type="ORF">PS9374_02557</name>
</gene>
<dbReference type="InterPro" id="IPR000551">
    <property type="entry name" value="MerR-type_HTH_dom"/>
</dbReference>
<keyword evidence="1" id="KW-0238">DNA-binding</keyword>
<organism evidence="3 4">
    <name type="scientific">Planomonospora sphaerica</name>
    <dbReference type="NCBI Taxonomy" id="161355"/>
    <lineage>
        <taxon>Bacteria</taxon>
        <taxon>Bacillati</taxon>
        <taxon>Actinomycetota</taxon>
        <taxon>Actinomycetes</taxon>
        <taxon>Streptosporangiales</taxon>
        <taxon>Streptosporangiaceae</taxon>
        <taxon>Planomonospora</taxon>
    </lineage>
</organism>
<proteinExistence type="predicted"/>
<dbReference type="PRINTS" id="PR00040">
    <property type="entry name" value="HTHMERR"/>
</dbReference>
<dbReference type="PANTHER" id="PTHR30204">
    <property type="entry name" value="REDOX-CYCLING DRUG-SENSING TRANSCRIPTIONAL ACTIVATOR SOXR"/>
    <property type="match status" value="1"/>
</dbReference>
<dbReference type="Pfam" id="PF00376">
    <property type="entry name" value="MerR"/>
    <property type="match status" value="1"/>
</dbReference>
<evidence type="ECO:0000313" key="4">
    <source>
        <dbReference type="Proteomes" id="UP000077701"/>
    </source>
</evidence>
<evidence type="ECO:0000313" key="3">
    <source>
        <dbReference type="EMBL" id="GAT66905.1"/>
    </source>
</evidence>
<dbReference type="SUPFAM" id="SSF46955">
    <property type="entry name" value="Putative DNA-binding domain"/>
    <property type="match status" value="1"/>
</dbReference>
<dbReference type="InterPro" id="IPR047057">
    <property type="entry name" value="MerR_fam"/>
</dbReference>